<evidence type="ECO:0000313" key="11">
    <source>
        <dbReference type="EMBL" id="ARO76431.1"/>
    </source>
</evidence>
<dbReference type="GO" id="GO:0007165">
    <property type="term" value="P:signal transduction"/>
    <property type="evidence" value="ECO:0007669"/>
    <property type="project" value="UniProtKB-KW"/>
</dbReference>
<feature type="transmembrane region" description="Helical" evidence="10">
    <location>
        <begin position="267"/>
        <end position="288"/>
    </location>
</feature>
<organism evidence="12">
    <name type="scientific">Conogethes punctiferalis</name>
    <name type="common">Durian fruit borer</name>
    <name type="synonym">Astura punctiferalis</name>
    <dbReference type="NCBI Taxonomy" id="1133088"/>
    <lineage>
        <taxon>Eukaryota</taxon>
        <taxon>Metazoa</taxon>
        <taxon>Ecdysozoa</taxon>
        <taxon>Arthropoda</taxon>
        <taxon>Hexapoda</taxon>
        <taxon>Insecta</taxon>
        <taxon>Pterygota</taxon>
        <taxon>Neoptera</taxon>
        <taxon>Endopterygota</taxon>
        <taxon>Lepidoptera</taxon>
        <taxon>Glossata</taxon>
        <taxon>Ditrysia</taxon>
        <taxon>Pyraloidea</taxon>
        <taxon>Crambidae</taxon>
        <taxon>Spilomelinae</taxon>
        <taxon>Conogethes</taxon>
    </lineage>
</organism>
<evidence type="ECO:0000256" key="4">
    <source>
        <dbReference type="ARBA" id="ARBA00022692"/>
    </source>
</evidence>
<feature type="transmembrane region" description="Helical" evidence="10">
    <location>
        <begin position="136"/>
        <end position="157"/>
    </location>
</feature>
<keyword evidence="6 10" id="KW-1133">Transmembrane helix</keyword>
<dbReference type="EMBL" id="KX084476">
    <property type="protein sequence ID" value="ARO76431.1"/>
    <property type="molecule type" value="mRNA"/>
</dbReference>
<evidence type="ECO:0000256" key="9">
    <source>
        <dbReference type="ARBA" id="ARBA00023224"/>
    </source>
</evidence>
<feature type="transmembrane region" description="Helical" evidence="10">
    <location>
        <begin position="300"/>
        <end position="320"/>
    </location>
</feature>
<dbReference type="SMR" id="A0A146JYJ8"/>
<reference evidence="12" key="1">
    <citation type="submission" date="2015-12" db="EMBL/GenBank/DDBJ databases">
        <title>Antennal transcriptome and differential expression of olfactory genes in the yellow peach moth, Conogethes punctiferalis (Guen e) (Lepidoptera: Crambidae).</title>
        <authorList>
            <person name="Du Y."/>
        </authorList>
    </citation>
    <scope>NUCLEOTIDE SEQUENCE</scope>
    <source>
        <tissue evidence="12">Antennae</tissue>
    </source>
</reference>
<comment type="subcellular location">
    <subcellularLocation>
        <location evidence="1">Cell membrane</location>
        <topology evidence="1">Multi-pass membrane protein</topology>
    </subcellularLocation>
</comment>
<reference evidence="11" key="2">
    <citation type="submission" date="2016-04" db="EMBL/GenBank/DDBJ databases">
        <title>Deep sequencing-based transcriptome analysis of the yellow peach moth Conogethes punctiferalis (Guenee) antennae.</title>
        <authorList>
            <person name="Ge X."/>
            <person name="Zhang T."/>
            <person name="Wang Z."/>
            <person name="He K."/>
            <person name="Bai S."/>
        </authorList>
    </citation>
    <scope>NUCLEOTIDE SEQUENCE</scope>
</reference>
<evidence type="ECO:0000256" key="1">
    <source>
        <dbReference type="ARBA" id="ARBA00004651"/>
    </source>
</evidence>
<evidence type="ECO:0000256" key="5">
    <source>
        <dbReference type="ARBA" id="ARBA00022725"/>
    </source>
</evidence>
<evidence type="ECO:0000313" key="12">
    <source>
        <dbReference type="EMBL" id="JAP88566.1"/>
    </source>
</evidence>
<dbReference type="GO" id="GO:0004984">
    <property type="term" value="F:olfactory receptor activity"/>
    <property type="evidence" value="ECO:0007669"/>
    <property type="project" value="InterPro"/>
</dbReference>
<keyword evidence="8 11" id="KW-0675">Receptor</keyword>
<dbReference type="GO" id="GO:0005549">
    <property type="term" value="F:odorant binding"/>
    <property type="evidence" value="ECO:0007669"/>
    <property type="project" value="InterPro"/>
</dbReference>
<gene>
    <name evidence="11" type="primary">OR26</name>
</gene>
<keyword evidence="5" id="KW-0552">Olfaction</keyword>
<keyword evidence="2" id="KW-1003">Cell membrane</keyword>
<proteinExistence type="evidence at transcript level"/>
<keyword evidence="4 10" id="KW-0812">Transmembrane</keyword>
<feature type="transmembrane region" description="Helical" evidence="10">
    <location>
        <begin position="177"/>
        <end position="208"/>
    </location>
</feature>
<sequence>MSKAGVSVRPHLRVLRRLGFCGLLPAQPGAPGRGPLARRLHKIYCWFTLCGTTLYVIQHLICIYQERHNAARVVRVLYPMFSFCTCVSKQVSFRMGQPRVDDLIIGLNDELFNQEGERYAQLLKQTAQRSFYLMRLFYSCGVSTVSLWTLFPVVQYFQGKEVELPFWTPLDIEKPSMFAIVVAHSSYMVLLLSMGNTTSDVFIGAMLYQCSTQLRILRASFETLPERAKKLSEELNENYDMILHELLVKCILHFQKIADMAEVILQVYGWAVLVLFGVGGWMMCTAAYTFITVDILSMEFASAVFFIICILIELYIYCYLGNEVTLESDLVVESIYSMHWLGTSHRFQKALVLVMERAKRPLRPTAVGLIPLSLDTYVRILKSSYSILSVLRQTNK</sequence>
<evidence type="ECO:0000256" key="8">
    <source>
        <dbReference type="ARBA" id="ARBA00023170"/>
    </source>
</evidence>
<dbReference type="AlphaFoldDB" id="A0A146JYJ8"/>
<evidence type="ECO:0000256" key="2">
    <source>
        <dbReference type="ARBA" id="ARBA00022475"/>
    </source>
</evidence>
<dbReference type="EMBL" id="GEDO01000060">
    <property type="protein sequence ID" value="JAP88566.1"/>
    <property type="molecule type" value="mRNA"/>
</dbReference>
<dbReference type="GO" id="GO:0005886">
    <property type="term" value="C:plasma membrane"/>
    <property type="evidence" value="ECO:0007669"/>
    <property type="project" value="UniProtKB-SubCell"/>
</dbReference>
<dbReference type="PANTHER" id="PTHR21137:SF35">
    <property type="entry name" value="ODORANT RECEPTOR 19A-RELATED"/>
    <property type="match status" value="1"/>
</dbReference>
<evidence type="ECO:0000256" key="3">
    <source>
        <dbReference type="ARBA" id="ARBA00022606"/>
    </source>
</evidence>
<keyword evidence="3" id="KW-0716">Sensory transduction</keyword>
<evidence type="ECO:0000256" key="7">
    <source>
        <dbReference type="ARBA" id="ARBA00023136"/>
    </source>
</evidence>
<accession>A0A146JYJ8</accession>
<keyword evidence="9" id="KW-0807">Transducer</keyword>
<dbReference type="PANTHER" id="PTHR21137">
    <property type="entry name" value="ODORANT RECEPTOR"/>
    <property type="match status" value="1"/>
</dbReference>
<keyword evidence="7 10" id="KW-0472">Membrane</keyword>
<evidence type="ECO:0000256" key="6">
    <source>
        <dbReference type="ARBA" id="ARBA00022989"/>
    </source>
</evidence>
<evidence type="ECO:0000256" key="10">
    <source>
        <dbReference type="SAM" id="Phobius"/>
    </source>
</evidence>
<dbReference type="InterPro" id="IPR004117">
    <property type="entry name" value="7tm6_olfct_rcpt"/>
</dbReference>
<feature type="non-terminal residue" evidence="12">
    <location>
        <position position="396"/>
    </location>
</feature>
<protein>
    <submittedName>
        <fullName evidence="12">OBP</fullName>
    </submittedName>
    <submittedName>
        <fullName evidence="11">Odorant receptor 26</fullName>
    </submittedName>
</protein>
<name>A0A146JYJ8_CONPF</name>
<dbReference type="Pfam" id="PF02949">
    <property type="entry name" value="7tm_6"/>
    <property type="match status" value="1"/>
</dbReference>
<feature type="non-terminal residue" evidence="12">
    <location>
        <position position="1"/>
    </location>
</feature>